<dbReference type="InterPro" id="IPR000340">
    <property type="entry name" value="Dual-sp_phosphatase_cat-dom"/>
</dbReference>
<dbReference type="InterPro" id="IPR016130">
    <property type="entry name" value="Tyr_Pase_AS"/>
</dbReference>
<keyword evidence="4" id="KW-1185">Reference proteome</keyword>
<dbReference type="OrthoDB" id="200924at2759"/>
<evidence type="ECO:0000313" key="3">
    <source>
        <dbReference type="EMBL" id="CAG9766892.1"/>
    </source>
</evidence>
<evidence type="ECO:0000256" key="1">
    <source>
        <dbReference type="SAM" id="MobiDB-lite"/>
    </source>
</evidence>
<dbReference type="InterPro" id="IPR000387">
    <property type="entry name" value="Tyr_Pase_dom"/>
</dbReference>
<accession>A0A9N9ML07</accession>
<dbReference type="EMBL" id="OU892279">
    <property type="protein sequence ID" value="CAG9766892.1"/>
    <property type="molecule type" value="Genomic_DNA"/>
</dbReference>
<name>A0A9N9ML07_9CUCU</name>
<dbReference type="PANTHER" id="PTHR10367:SF9">
    <property type="entry name" value="DUAL-SPECIFICITY PHOSPHATASE 11 (RNA_RNP COMPLEX 1-INTERACTING)"/>
    <property type="match status" value="1"/>
</dbReference>
<reference evidence="3" key="1">
    <citation type="submission" date="2022-01" db="EMBL/GenBank/DDBJ databases">
        <authorList>
            <person name="King R."/>
        </authorList>
    </citation>
    <scope>NUCLEOTIDE SEQUENCE</scope>
</reference>
<feature type="region of interest" description="Disordered" evidence="1">
    <location>
        <begin position="172"/>
        <end position="245"/>
    </location>
</feature>
<feature type="domain" description="Tyrosine specific protein phosphatases" evidence="2">
    <location>
        <begin position="71"/>
        <end position="141"/>
    </location>
</feature>
<dbReference type="Pfam" id="PF00782">
    <property type="entry name" value="DSPc"/>
    <property type="match status" value="1"/>
</dbReference>
<evidence type="ECO:0000259" key="2">
    <source>
        <dbReference type="PROSITE" id="PS50056"/>
    </source>
</evidence>
<dbReference type="AlphaFoldDB" id="A0A9N9ML07"/>
<dbReference type="InterPro" id="IPR029021">
    <property type="entry name" value="Prot-tyrosine_phosphatase-like"/>
</dbReference>
<sequence length="245" mass="29271">MACHVRDEDVTRRWFTPAMLLEQLPHLKTVIDLTNTNRYYNSEEEFRTKGIDHVKILVDGKGKIPPKWQIQRFFDAMDTHMNKYADITDSLIGVHCTHGLNRTGYFICRWMVERLRMNPDEAIQRFNQARGHNIEREPLLNHIRSEYLLSFPPTRQPPPQFRSNRYYSPLDSAEYDEVPNGSRFSRPRDHRGYNDTKYGNNNRAHRRRGGRNDGNKSDDNTNWSLRDDDQNQVRHFKNFHRQNRK</sequence>
<dbReference type="PROSITE" id="PS50056">
    <property type="entry name" value="TYR_PHOSPHATASE_2"/>
    <property type="match status" value="1"/>
</dbReference>
<feature type="compositionally biased region" description="Basic and acidic residues" evidence="1">
    <location>
        <begin position="210"/>
        <end position="232"/>
    </location>
</feature>
<dbReference type="PANTHER" id="PTHR10367">
    <property type="entry name" value="MRNA-CAPPING ENZYME"/>
    <property type="match status" value="1"/>
</dbReference>
<protein>
    <recommendedName>
        <fullName evidence="2">Tyrosine specific protein phosphatases domain-containing protein</fullName>
    </recommendedName>
</protein>
<dbReference type="InterPro" id="IPR051029">
    <property type="entry name" value="mRNA_Capping_Enz/RNA_Phosphat"/>
</dbReference>
<feature type="compositionally biased region" description="Basic residues" evidence="1">
    <location>
        <begin position="234"/>
        <end position="245"/>
    </location>
</feature>
<dbReference type="SUPFAM" id="SSF52799">
    <property type="entry name" value="(Phosphotyrosine protein) phosphatases II"/>
    <property type="match status" value="1"/>
</dbReference>
<gene>
    <name evidence="3" type="ORF">CEUTPL_LOCUS7463</name>
</gene>
<dbReference type="PROSITE" id="PS00383">
    <property type="entry name" value="TYR_PHOSPHATASE_1"/>
    <property type="match status" value="1"/>
</dbReference>
<dbReference type="GO" id="GO:0004651">
    <property type="term" value="F:polynucleotide 5'-phosphatase activity"/>
    <property type="evidence" value="ECO:0007669"/>
    <property type="project" value="TreeGrafter"/>
</dbReference>
<dbReference type="Gene3D" id="3.90.190.10">
    <property type="entry name" value="Protein tyrosine phosphatase superfamily"/>
    <property type="match status" value="1"/>
</dbReference>
<organism evidence="3 4">
    <name type="scientific">Ceutorhynchus assimilis</name>
    <name type="common">cabbage seed weevil</name>
    <dbReference type="NCBI Taxonomy" id="467358"/>
    <lineage>
        <taxon>Eukaryota</taxon>
        <taxon>Metazoa</taxon>
        <taxon>Ecdysozoa</taxon>
        <taxon>Arthropoda</taxon>
        <taxon>Hexapoda</taxon>
        <taxon>Insecta</taxon>
        <taxon>Pterygota</taxon>
        <taxon>Neoptera</taxon>
        <taxon>Endopterygota</taxon>
        <taxon>Coleoptera</taxon>
        <taxon>Polyphaga</taxon>
        <taxon>Cucujiformia</taxon>
        <taxon>Curculionidae</taxon>
        <taxon>Ceutorhynchinae</taxon>
        <taxon>Ceutorhynchus</taxon>
    </lineage>
</organism>
<proteinExistence type="predicted"/>
<dbReference type="Proteomes" id="UP001152799">
    <property type="component" value="Chromosome 3"/>
</dbReference>
<evidence type="ECO:0000313" key="4">
    <source>
        <dbReference type="Proteomes" id="UP001152799"/>
    </source>
</evidence>